<dbReference type="InterPro" id="IPR000594">
    <property type="entry name" value="ThiF_NAD_FAD-bd"/>
</dbReference>
<dbReference type="InterPro" id="IPR045886">
    <property type="entry name" value="ThiF/MoeB/HesA"/>
</dbReference>
<dbReference type="PANTHER" id="PTHR43267">
    <property type="entry name" value="TRNA THREONYLCARBAMOYLADENOSINE DEHYDRATASE"/>
    <property type="match status" value="1"/>
</dbReference>
<protein>
    <submittedName>
        <fullName evidence="2">Molybdopterin biosynthesis protein MoeB</fullName>
    </submittedName>
</protein>
<dbReference type="SUPFAM" id="SSF69572">
    <property type="entry name" value="Activating enzymes of the ubiquitin-like proteins"/>
    <property type="match status" value="1"/>
</dbReference>
<proteinExistence type="predicted"/>
<comment type="caution">
    <text evidence="2">The sequence shown here is derived from an EMBL/GenBank/DDBJ whole genome shotgun (WGS) entry which is preliminary data.</text>
</comment>
<reference evidence="3" key="1">
    <citation type="submission" date="2016-06" db="EMBL/GenBank/DDBJ databases">
        <title>Draft genome sequence of Desulfoplanes formicivorans strain Pf12B.</title>
        <authorList>
            <person name="Watanabe M."/>
            <person name="Kojima H."/>
            <person name="Fukui M."/>
        </authorList>
    </citation>
    <scope>NUCLEOTIDE SEQUENCE [LARGE SCALE GENOMIC DNA]</scope>
    <source>
        <strain evidence="3">Pf12B</strain>
    </source>
</reference>
<dbReference type="AlphaFoldDB" id="A0A194AF98"/>
<evidence type="ECO:0000313" key="2">
    <source>
        <dbReference type="EMBL" id="GAU08008.1"/>
    </source>
</evidence>
<evidence type="ECO:0000259" key="1">
    <source>
        <dbReference type="Pfam" id="PF00899"/>
    </source>
</evidence>
<feature type="domain" description="THIF-type NAD/FAD binding fold" evidence="1">
    <location>
        <begin position="10"/>
        <end position="229"/>
    </location>
</feature>
<dbReference type="EMBL" id="BDFE01000008">
    <property type="protein sequence ID" value="GAU08008.1"/>
    <property type="molecule type" value="Genomic_DNA"/>
</dbReference>
<keyword evidence="3" id="KW-1185">Reference proteome</keyword>
<dbReference type="RefSeq" id="WP_176724154.1">
    <property type="nucleotide sequence ID" value="NZ_BDFE01000008.1"/>
</dbReference>
<dbReference type="STRING" id="1592317.DPF_0709"/>
<dbReference type="Proteomes" id="UP000095200">
    <property type="component" value="Unassembled WGS sequence"/>
</dbReference>
<gene>
    <name evidence="2" type="ORF">DPF_0709</name>
</gene>
<sequence>MPWSPLLDRYARNRTSLEAVDQERLRQSHVLVAGAGGLGGYVVELLARIGVGRLTIVDGDRFEPSNLNRQLLCLEDNLGSPKAEAAKARVARIDKSVVCDIVPAFLDIKGFAQRMAGVSMVVDALGGISAHRNVCTACKEQDIPLATGAVAGWTGLAATVLPGGPDPDVLWQADDARDAERTLGSLAPAAACIASVQCAETVAWLTGKEPFLAGKMIIVDLRNGLFERLDL</sequence>
<name>A0A194AF98_9BACT</name>
<dbReference type="Pfam" id="PF00899">
    <property type="entry name" value="ThiF"/>
    <property type="match status" value="1"/>
</dbReference>
<organism evidence="2 3">
    <name type="scientific">Desulfoplanes formicivorans</name>
    <dbReference type="NCBI Taxonomy" id="1592317"/>
    <lineage>
        <taxon>Bacteria</taxon>
        <taxon>Pseudomonadati</taxon>
        <taxon>Thermodesulfobacteriota</taxon>
        <taxon>Desulfovibrionia</taxon>
        <taxon>Desulfovibrionales</taxon>
        <taxon>Desulfoplanaceae</taxon>
        <taxon>Desulfoplanes</taxon>
    </lineage>
</organism>
<dbReference type="PANTHER" id="PTHR43267:SF1">
    <property type="entry name" value="TRNA THREONYLCARBAMOYLADENOSINE DEHYDRATASE"/>
    <property type="match status" value="1"/>
</dbReference>
<dbReference type="GO" id="GO:0061503">
    <property type="term" value="F:tRNA threonylcarbamoyladenosine dehydratase"/>
    <property type="evidence" value="ECO:0007669"/>
    <property type="project" value="TreeGrafter"/>
</dbReference>
<dbReference type="GO" id="GO:0061504">
    <property type="term" value="P:cyclic threonylcarbamoyladenosine biosynthetic process"/>
    <property type="evidence" value="ECO:0007669"/>
    <property type="project" value="TreeGrafter"/>
</dbReference>
<evidence type="ECO:0000313" key="3">
    <source>
        <dbReference type="Proteomes" id="UP000095200"/>
    </source>
</evidence>
<dbReference type="InterPro" id="IPR035985">
    <property type="entry name" value="Ubiquitin-activating_enz"/>
</dbReference>
<accession>A0A194AF98</accession>
<dbReference type="GO" id="GO:0008641">
    <property type="term" value="F:ubiquitin-like modifier activating enzyme activity"/>
    <property type="evidence" value="ECO:0007669"/>
    <property type="project" value="InterPro"/>
</dbReference>
<dbReference type="Gene3D" id="3.40.50.720">
    <property type="entry name" value="NAD(P)-binding Rossmann-like Domain"/>
    <property type="match status" value="1"/>
</dbReference>